<dbReference type="EMBL" id="CP007142">
    <property type="protein sequence ID" value="AJQ97822.1"/>
    <property type="molecule type" value="Genomic_DNA"/>
</dbReference>
<dbReference type="KEGG" id="gsn:YC6258_05794"/>
<evidence type="ECO:0000313" key="1">
    <source>
        <dbReference type="EMBL" id="AJQ97822.1"/>
    </source>
</evidence>
<reference evidence="1 2" key="1">
    <citation type="submission" date="2014-01" db="EMBL/GenBank/DDBJ databases">
        <title>Full genme sequencing of cellulolytic bacterium Gynuella sunshinyii YC6258T gen. nov., sp. nov.</title>
        <authorList>
            <person name="Khan H."/>
            <person name="Chung E.J."/>
            <person name="Chung Y.R."/>
        </authorList>
    </citation>
    <scope>NUCLEOTIDE SEQUENCE [LARGE SCALE GENOMIC DNA]</scope>
    <source>
        <strain evidence="1 2">YC6258</strain>
    </source>
</reference>
<dbReference type="AlphaFoldDB" id="A0A0C5VT33"/>
<keyword evidence="2" id="KW-1185">Reference proteome</keyword>
<dbReference type="STRING" id="1445510.YC6258_05794"/>
<evidence type="ECO:0008006" key="3">
    <source>
        <dbReference type="Google" id="ProtNLM"/>
    </source>
</evidence>
<dbReference type="OrthoDB" id="7064025at2"/>
<sequence>MADKDYISDSSQINDELQTQSNKTLQVLSMGGLVNALTLSMLNNTSNQYASQTLANSAMVQTCNKILGS</sequence>
<protein>
    <recommendedName>
        <fullName evidence="3">Killing trait</fullName>
    </recommendedName>
</protein>
<dbReference type="Proteomes" id="UP000032266">
    <property type="component" value="Chromosome"/>
</dbReference>
<gene>
    <name evidence="1" type="ORF">YC6258_05794</name>
</gene>
<accession>A0A0C5VT33</accession>
<evidence type="ECO:0000313" key="2">
    <source>
        <dbReference type="Proteomes" id="UP000032266"/>
    </source>
</evidence>
<dbReference type="RefSeq" id="WP_044619459.1">
    <property type="nucleotide sequence ID" value="NZ_CP007142.1"/>
</dbReference>
<dbReference type="HOGENOM" id="CLU_2770122_0_0_6"/>
<proteinExistence type="predicted"/>
<organism evidence="1 2">
    <name type="scientific">Gynuella sunshinyii YC6258</name>
    <dbReference type="NCBI Taxonomy" id="1445510"/>
    <lineage>
        <taxon>Bacteria</taxon>
        <taxon>Pseudomonadati</taxon>
        <taxon>Pseudomonadota</taxon>
        <taxon>Gammaproteobacteria</taxon>
        <taxon>Oceanospirillales</taxon>
        <taxon>Saccharospirillaceae</taxon>
        <taxon>Gynuella</taxon>
    </lineage>
</organism>
<name>A0A0C5VT33_9GAMM</name>